<feature type="domain" description="Polymerase/histidinol phosphatase N-terminal" evidence="1">
    <location>
        <begin position="27"/>
        <end position="92"/>
    </location>
</feature>
<dbReference type="PANTHER" id="PTHR42924:SF3">
    <property type="entry name" value="POLYMERASE_HISTIDINOL PHOSPHATASE N-TERMINAL DOMAIN-CONTAINING PROTEIN"/>
    <property type="match status" value="1"/>
</dbReference>
<dbReference type="SUPFAM" id="SSF89550">
    <property type="entry name" value="PHP domain-like"/>
    <property type="match status" value="1"/>
</dbReference>
<comment type="caution">
    <text evidence="2">The sequence shown here is derived from an EMBL/GenBank/DDBJ whole genome shotgun (WGS) entry which is preliminary data.</text>
</comment>
<dbReference type="PANTHER" id="PTHR42924">
    <property type="entry name" value="EXONUCLEASE"/>
    <property type="match status" value="1"/>
</dbReference>
<dbReference type="InterPro" id="IPR004013">
    <property type="entry name" value="PHP_dom"/>
</dbReference>
<name>A0ABQ2LYE7_9MICC</name>
<dbReference type="InterPro" id="IPR052018">
    <property type="entry name" value="PHP_domain"/>
</dbReference>
<organism evidence="2 3">
    <name type="scientific">Citricoccus zhacaiensis</name>
    <dbReference type="NCBI Taxonomy" id="489142"/>
    <lineage>
        <taxon>Bacteria</taxon>
        <taxon>Bacillati</taxon>
        <taxon>Actinomycetota</taxon>
        <taxon>Actinomycetes</taxon>
        <taxon>Micrococcales</taxon>
        <taxon>Micrococcaceae</taxon>
        <taxon>Citricoccus</taxon>
    </lineage>
</organism>
<dbReference type="EMBL" id="BMLQ01000004">
    <property type="protein sequence ID" value="GGO44749.1"/>
    <property type="molecule type" value="Genomic_DNA"/>
</dbReference>
<protein>
    <submittedName>
        <fullName evidence="2">Metal-dependent phosphoesterase</fullName>
    </submittedName>
</protein>
<evidence type="ECO:0000259" key="1">
    <source>
        <dbReference type="SMART" id="SM00481"/>
    </source>
</evidence>
<dbReference type="Gene3D" id="3.20.20.140">
    <property type="entry name" value="Metal-dependent hydrolases"/>
    <property type="match status" value="1"/>
</dbReference>
<dbReference type="CDD" id="cd07438">
    <property type="entry name" value="PHP_HisPPase_AMP"/>
    <property type="match status" value="1"/>
</dbReference>
<accession>A0ABQ2LYE7</accession>
<dbReference type="Gene3D" id="1.10.150.650">
    <property type="match status" value="1"/>
</dbReference>
<dbReference type="SMART" id="SM00481">
    <property type="entry name" value="POLIIIAc"/>
    <property type="match status" value="1"/>
</dbReference>
<gene>
    <name evidence="2" type="ORF">GCM10010977_15860</name>
</gene>
<sequence length="306" mass="32856">MVSIIPFLAAFFPASPGALDSLGVMPFDLHTHSHISDGTEPPADVVRAAARAGLTGLALTDHDTTAGWAEASHAAVETGLTFIPGMEVSCVSDTGISVHLLSYLHDPLAPGLNEEVGRARTSRLMRAQRMVRRLGEDYPITWEMVLAHATPDATIGRPHIADALVTAGVIRDRSAAFTSILTPRSPYYVGHYAPDPVDAVRLVLEAGGVPVFAHPMASMRGRVIGMELFREMIDAGLAGVEVFHRDNPDEARRTLRLLALEHDLIITGSSDYHGAGKPNRIGENTTPDEVVARLEEQATGTEVIRP</sequence>
<dbReference type="Proteomes" id="UP000642509">
    <property type="component" value="Unassembled WGS sequence"/>
</dbReference>
<dbReference type="Pfam" id="PF02811">
    <property type="entry name" value="PHP"/>
    <property type="match status" value="1"/>
</dbReference>
<proteinExistence type="predicted"/>
<dbReference type="InterPro" id="IPR003141">
    <property type="entry name" value="Pol/His_phosphatase_N"/>
</dbReference>
<evidence type="ECO:0000313" key="3">
    <source>
        <dbReference type="Proteomes" id="UP000642509"/>
    </source>
</evidence>
<dbReference type="InterPro" id="IPR016195">
    <property type="entry name" value="Pol/histidinol_Pase-like"/>
</dbReference>
<keyword evidence="3" id="KW-1185">Reference proteome</keyword>
<reference evidence="3" key="1">
    <citation type="journal article" date="2019" name="Int. J. Syst. Evol. Microbiol.">
        <title>The Global Catalogue of Microorganisms (GCM) 10K type strain sequencing project: providing services to taxonomists for standard genome sequencing and annotation.</title>
        <authorList>
            <consortium name="The Broad Institute Genomics Platform"/>
            <consortium name="The Broad Institute Genome Sequencing Center for Infectious Disease"/>
            <person name="Wu L."/>
            <person name="Ma J."/>
        </authorList>
    </citation>
    <scope>NUCLEOTIDE SEQUENCE [LARGE SCALE GENOMIC DNA]</scope>
    <source>
        <strain evidence="3">CGMCC 1.7064</strain>
    </source>
</reference>
<evidence type="ECO:0000313" key="2">
    <source>
        <dbReference type="EMBL" id="GGO44749.1"/>
    </source>
</evidence>